<gene>
    <name evidence="1" type="ORF">MNBD_GAMMA07-1296</name>
</gene>
<reference evidence="1" key="1">
    <citation type="submission" date="2018-06" db="EMBL/GenBank/DDBJ databases">
        <authorList>
            <person name="Zhirakovskaya E."/>
        </authorList>
    </citation>
    <scope>NUCLEOTIDE SEQUENCE</scope>
</reference>
<dbReference type="PANTHER" id="PTHR20883">
    <property type="entry name" value="PHYTANOYL-COA DIOXYGENASE DOMAIN CONTAINING 1"/>
    <property type="match status" value="1"/>
</dbReference>
<proteinExistence type="predicted"/>
<dbReference type="GO" id="GO:0016491">
    <property type="term" value="F:oxidoreductase activity"/>
    <property type="evidence" value="ECO:0007669"/>
    <property type="project" value="UniProtKB-ARBA"/>
</dbReference>
<dbReference type="Pfam" id="PF05721">
    <property type="entry name" value="PhyH"/>
    <property type="match status" value="1"/>
</dbReference>
<protein>
    <submittedName>
        <fullName evidence="1">Protein involved in biosynthesis of mitomycin antibiotics/polyketide fumonisin</fullName>
    </submittedName>
</protein>
<dbReference type="Gene3D" id="2.60.120.620">
    <property type="entry name" value="q2cbj1_9rhob like domain"/>
    <property type="match status" value="1"/>
</dbReference>
<dbReference type="InterPro" id="IPR008775">
    <property type="entry name" value="Phytyl_CoA_dOase-like"/>
</dbReference>
<organism evidence="1">
    <name type="scientific">hydrothermal vent metagenome</name>
    <dbReference type="NCBI Taxonomy" id="652676"/>
    <lineage>
        <taxon>unclassified sequences</taxon>
        <taxon>metagenomes</taxon>
        <taxon>ecological metagenomes</taxon>
    </lineage>
</organism>
<name>A0A3B0WML1_9ZZZZ</name>
<dbReference type="AlphaFoldDB" id="A0A3B0WML1"/>
<evidence type="ECO:0000313" key="1">
    <source>
        <dbReference type="EMBL" id="VAW56561.1"/>
    </source>
</evidence>
<dbReference type="SUPFAM" id="SSF51197">
    <property type="entry name" value="Clavaminate synthase-like"/>
    <property type="match status" value="1"/>
</dbReference>
<dbReference type="PANTHER" id="PTHR20883:SF48">
    <property type="entry name" value="ECTOINE DIOXYGENASE"/>
    <property type="match status" value="1"/>
</dbReference>
<sequence>MKLSEKQIKNFETDGFLIIKEFAGKDLCDDILSKAFTHLTHSIAPIESEAQYQQSSSQNNTIRRLRQVYDREDIFSTWMKNQEIRPALKQLLNEDPILMLAHHNSIMTKQPFKSSITSWHQDIRYWNYQNDKLISIWLSLGDERIENGLLEFIPGSHKMNFKSKQFDNNLSFKDAAENKSIISKRVHFNLNQGDIVIFHAKTLHHAHQNLTQKTKFSFVYSVRAASNQPIKDSVSDFKEVIFD</sequence>
<dbReference type="EMBL" id="UOFF01000249">
    <property type="protein sequence ID" value="VAW56561.1"/>
    <property type="molecule type" value="Genomic_DNA"/>
</dbReference>
<accession>A0A3B0WML1</accession>
<dbReference type="GO" id="GO:0046872">
    <property type="term" value="F:metal ion binding"/>
    <property type="evidence" value="ECO:0007669"/>
    <property type="project" value="UniProtKB-ARBA"/>
</dbReference>